<dbReference type="Proteomes" id="UP000268007">
    <property type="component" value="Unassembled WGS sequence"/>
</dbReference>
<protein>
    <submittedName>
        <fullName evidence="2">Uncharacterized protein</fullName>
    </submittedName>
</protein>
<gene>
    <name evidence="2" type="ORF">BDD43_5437</name>
</gene>
<evidence type="ECO:0000256" key="1">
    <source>
        <dbReference type="SAM" id="Phobius"/>
    </source>
</evidence>
<feature type="transmembrane region" description="Helical" evidence="1">
    <location>
        <begin position="20"/>
        <end position="38"/>
    </location>
</feature>
<proteinExistence type="predicted"/>
<keyword evidence="1" id="KW-0812">Transmembrane</keyword>
<keyword evidence="3" id="KW-1185">Reference proteome</keyword>
<evidence type="ECO:0000313" key="2">
    <source>
        <dbReference type="EMBL" id="RKR85176.1"/>
    </source>
</evidence>
<reference evidence="2 3" key="1">
    <citation type="submission" date="2018-10" db="EMBL/GenBank/DDBJ databases">
        <title>Genomic Encyclopedia of Archaeal and Bacterial Type Strains, Phase II (KMG-II): from individual species to whole genera.</title>
        <authorList>
            <person name="Goeker M."/>
        </authorList>
    </citation>
    <scope>NUCLEOTIDE SEQUENCE [LARGE SCALE GENOMIC DNA]</scope>
    <source>
        <strain evidence="2 3">DSM 18602</strain>
    </source>
</reference>
<comment type="caution">
    <text evidence="2">The sequence shown here is derived from an EMBL/GenBank/DDBJ whole genome shotgun (WGS) entry which is preliminary data.</text>
</comment>
<keyword evidence="1" id="KW-0472">Membrane</keyword>
<dbReference type="AlphaFoldDB" id="A0A495J858"/>
<dbReference type="EMBL" id="RBKU01000001">
    <property type="protein sequence ID" value="RKR85176.1"/>
    <property type="molecule type" value="Genomic_DNA"/>
</dbReference>
<sequence>MVGIHYSYLLGDIVTVCNNNVGWIALATIHFLIAASHIQL</sequence>
<accession>A0A495J858</accession>
<name>A0A495J858_9SPHI</name>
<evidence type="ECO:0000313" key="3">
    <source>
        <dbReference type="Proteomes" id="UP000268007"/>
    </source>
</evidence>
<keyword evidence="1" id="KW-1133">Transmembrane helix</keyword>
<organism evidence="2 3">
    <name type="scientific">Mucilaginibacter gracilis</name>
    <dbReference type="NCBI Taxonomy" id="423350"/>
    <lineage>
        <taxon>Bacteria</taxon>
        <taxon>Pseudomonadati</taxon>
        <taxon>Bacteroidota</taxon>
        <taxon>Sphingobacteriia</taxon>
        <taxon>Sphingobacteriales</taxon>
        <taxon>Sphingobacteriaceae</taxon>
        <taxon>Mucilaginibacter</taxon>
    </lineage>
</organism>